<protein>
    <submittedName>
        <fullName evidence="2">Uncharacterized protein</fullName>
    </submittedName>
</protein>
<gene>
    <name evidence="2" type="ORF">R77564_03901</name>
</gene>
<evidence type="ECO:0000313" key="2">
    <source>
        <dbReference type="EMBL" id="CAJ0895547.1"/>
    </source>
</evidence>
<evidence type="ECO:0000313" key="3">
    <source>
        <dbReference type="Proteomes" id="UP001189792"/>
    </source>
</evidence>
<keyword evidence="3" id="KW-1185">Reference proteome</keyword>
<accession>A0ABM9L246</accession>
<dbReference type="EMBL" id="CAUDLI010000009">
    <property type="protein sequence ID" value="CAJ0895547.1"/>
    <property type="molecule type" value="Genomic_DNA"/>
</dbReference>
<dbReference type="RefSeq" id="WP_316887436.1">
    <property type="nucleotide sequence ID" value="NZ_CAUDLI010000009.1"/>
</dbReference>
<feature type="region of interest" description="Disordered" evidence="1">
    <location>
        <begin position="35"/>
        <end position="86"/>
    </location>
</feature>
<proteinExistence type="predicted"/>
<feature type="compositionally biased region" description="Polar residues" evidence="1">
    <location>
        <begin position="77"/>
        <end position="86"/>
    </location>
</feature>
<evidence type="ECO:0000256" key="1">
    <source>
        <dbReference type="SAM" id="MobiDB-lite"/>
    </source>
</evidence>
<organism evidence="2 3">
    <name type="scientific">Ralstonia flatus</name>
    <dbReference type="NCBI Taxonomy" id="3058601"/>
    <lineage>
        <taxon>Bacteria</taxon>
        <taxon>Pseudomonadati</taxon>
        <taxon>Pseudomonadota</taxon>
        <taxon>Betaproteobacteria</taxon>
        <taxon>Burkholderiales</taxon>
        <taxon>Burkholderiaceae</taxon>
        <taxon>Ralstonia</taxon>
    </lineage>
</organism>
<feature type="compositionally biased region" description="Basic and acidic residues" evidence="1">
    <location>
        <begin position="37"/>
        <end position="55"/>
    </location>
</feature>
<reference evidence="2 3" key="1">
    <citation type="submission" date="2023-07" db="EMBL/GenBank/DDBJ databases">
        <authorList>
            <person name="Peeters C."/>
        </authorList>
    </citation>
    <scope>NUCLEOTIDE SEQUENCE [LARGE SCALE GENOMIC DNA]</scope>
    <source>
        <strain evidence="2 3">LMG 32965</strain>
    </source>
</reference>
<sequence>MRLKHIDIAAMILAGGLVAGGAWAHAARIEPVSKAALDSRPDADTDNASTDRFDPYTEGMRTGRFDPYTEGMRSDLSRSAQIQGDS</sequence>
<name>A0ABM9L246_9RALS</name>
<comment type="caution">
    <text evidence="2">The sequence shown here is derived from an EMBL/GenBank/DDBJ whole genome shotgun (WGS) entry which is preliminary data.</text>
</comment>
<dbReference type="Proteomes" id="UP001189792">
    <property type="component" value="Unassembled WGS sequence"/>
</dbReference>